<keyword evidence="4" id="KW-1185">Reference proteome</keyword>
<feature type="transmembrane region" description="Helical" evidence="2">
    <location>
        <begin position="64"/>
        <end position="84"/>
    </location>
</feature>
<organism evidence="3 4">
    <name type="scientific">Poriferisphaera corsica</name>
    <dbReference type="NCBI Taxonomy" id="2528020"/>
    <lineage>
        <taxon>Bacteria</taxon>
        <taxon>Pseudomonadati</taxon>
        <taxon>Planctomycetota</taxon>
        <taxon>Phycisphaerae</taxon>
        <taxon>Phycisphaerales</taxon>
        <taxon>Phycisphaeraceae</taxon>
        <taxon>Poriferisphaera</taxon>
    </lineage>
</organism>
<feature type="region of interest" description="Disordered" evidence="1">
    <location>
        <begin position="1"/>
        <end position="29"/>
    </location>
</feature>
<dbReference type="AlphaFoldDB" id="A0A517YY79"/>
<feature type="transmembrane region" description="Helical" evidence="2">
    <location>
        <begin position="96"/>
        <end position="117"/>
    </location>
</feature>
<keyword evidence="2" id="KW-0472">Membrane</keyword>
<reference evidence="3 4" key="1">
    <citation type="submission" date="2019-02" db="EMBL/GenBank/DDBJ databases">
        <title>Deep-cultivation of Planctomycetes and their phenomic and genomic characterization uncovers novel biology.</title>
        <authorList>
            <person name="Wiegand S."/>
            <person name="Jogler M."/>
            <person name="Boedeker C."/>
            <person name="Pinto D."/>
            <person name="Vollmers J."/>
            <person name="Rivas-Marin E."/>
            <person name="Kohn T."/>
            <person name="Peeters S.H."/>
            <person name="Heuer A."/>
            <person name="Rast P."/>
            <person name="Oberbeckmann S."/>
            <person name="Bunk B."/>
            <person name="Jeske O."/>
            <person name="Meyerdierks A."/>
            <person name="Storesund J.E."/>
            <person name="Kallscheuer N."/>
            <person name="Luecker S."/>
            <person name="Lage O.M."/>
            <person name="Pohl T."/>
            <person name="Merkel B.J."/>
            <person name="Hornburger P."/>
            <person name="Mueller R.-W."/>
            <person name="Bruemmer F."/>
            <person name="Labrenz M."/>
            <person name="Spormann A.M."/>
            <person name="Op den Camp H."/>
            <person name="Overmann J."/>
            <person name="Amann R."/>
            <person name="Jetten M.S.M."/>
            <person name="Mascher T."/>
            <person name="Medema M.H."/>
            <person name="Devos D.P."/>
            <person name="Kaster A.-K."/>
            <person name="Ovreas L."/>
            <person name="Rohde M."/>
            <person name="Galperin M.Y."/>
            <person name="Jogler C."/>
        </authorList>
    </citation>
    <scope>NUCLEOTIDE SEQUENCE [LARGE SCALE GENOMIC DNA]</scope>
    <source>
        <strain evidence="3 4">KS4</strain>
    </source>
</reference>
<evidence type="ECO:0000313" key="3">
    <source>
        <dbReference type="EMBL" id="QDU35159.1"/>
    </source>
</evidence>
<evidence type="ECO:0000313" key="4">
    <source>
        <dbReference type="Proteomes" id="UP000317369"/>
    </source>
</evidence>
<protein>
    <recommendedName>
        <fullName evidence="5">YcxB-like protein domain-containing protein</fullName>
    </recommendedName>
</protein>
<accession>A0A517YY79</accession>
<dbReference type="KEGG" id="pcor:KS4_32390"/>
<dbReference type="Proteomes" id="UP000317369">
    <property type="component" value="Chromosome"/>
</dbReference>
<evidence type="ECO:0008006" key="5">
    <source>
        <dbReference type="Google" id="ProtNLM"/>
    </source>
</evidence>
<sequence length="246" mass="28863">MSDTDSNTSQAKNMLETGDSEFAQPDPETHTWDWESAPVQTHGQYKVDDYKQLHKIITDQESSFWSNIFAVIVLLLVSLYPMLWCIRELIDQQTNMAEILASIGIIFTPLFLVFLLYNRVLSKTWSKRKSQLTNSRLVHIPSAVIIDEDAIAWYDDRIYIRLIWSAFSNIYFRKDIIYFRSADDFIVLPRRFFASNDDWLNFRLKLYREIRDCAKCEYDLTGSESLTCPECGDHLLDQIEKQSTQQ</sequence>
<name>A0A517YY79_9BACT</name>
<proteinExistence type="predicted"/>
<keyword evidence="2" id="KW-0812">Transmembrane</keyword>
<feature type="compositionally biased region" description="Polar residues" evidence="1">
    <location>
        <begin position="1"/>
        <end position="12"/>
    </location>
</feature>
<dbReference type="EMBL" id="CP036425">
    <property type="protein sequence ID" value="QDU35159.1"/>
    <property type="molecule type" value="Genomic_DNA"/>
</dbReference>
<evidence type="ECO:0000256" key="1">
    <source>
        <dbReference type="SAM" id="MobiDB-lite"/>
    </source>
</evidence>
<keyword evidence="2" id="KW-1133">Transmembrane helix</keyword>
<dbReference type="RefSeq" id="WP_145080083.1">
    <property type="nucleotide sequence ID" value="NZ_CP036425.1"/>
</dbReference>
<gene>
    <name evidence="3" type="ORF">KS4_32390</name>
</gene>
<evidence type="ECO:0000256" key="2">
    <source>
        <dbReference type="SAM" id="Phobius"/>
    </source>
</evidence>